<dbReference type="EMBL" id="LNIX01000034">
    <property type="protein sequence ID" value="OXA40343.1"/>
    <property type="molecule type" value="Genomic_DNA"/>
</dbReference>
<feature type="domain" description="Myb-like" evidence="2">
    <location>
        <begin position="49"/>
        <end position="103"/>
    </location>
</feature>
<dbReference type="InterPro" id="IPR044822">
    <property type="entry name" value="Myb_DNA-bind_4"/>
</dbReference>
<comment type="caution">
    <text evidence="3">The sequence shown here is derived from an EMBL/GenBank/DDBJ whole genome shotgun (WGS) entry which is preliminary data.</text>
</comment>
<dbReference type="Pfam" id="PF13837">
    <property type="entry name" value="Myb_DNA-bind_4"/>
    <property type="match status" value="1"/>
</dbReference>
<keyword evidence="4" id="KW-1185">Reference proteome</keyword>
<dbReference type="PANTHER" id="PTHR47595:SF1">
    <property type="entry name" value="MYB_SANT-LIKE DNA-BINDING DOMAIN-CONTAINING PROTEIN"/>
    <property type="match status" value="1"/>
</dbReference>
<gene>
    <name evidence="3" type="ORF">Fcan01_24909</name>
</gene>
<protein>
    <submittedName>
        <fullName evidence="3">Trihelix transcription factor GT-1</fullName>
    </submittedName>
</protein>
<evidence type="ECO:0000259" key="2">
    <source>
        <dbReference type="PROSITE" id="PS50090"/>
    </source>
</evidence>
<feature type="region of interest" description="Disordered" evidence="1">
    <location>
        <begin position="142"/>
        <end position="188"/>
    </location>
</feature>
<dbReference type="PROSITE" id="PS50090">
    <property type="entry name" value="MYB_LIKE"/>
    <property type="match status" value="1"/>
</dbReference>
<dbReference type="Gene3D" id="1.10.10.60">
    <property type="entry name" value="Homeodomain-like"/>
    <property type="match status" value="1"/>
</dbReference>
<feature type="region of interest" description="Disordered" evidence="1">
    <location>
        <begin position="19"/>
        <end position="50"/>
    </location>
</feature>
<sequence>MASSNFVCGICDDSFQDNREVTETPETAETLVNSKDKEDTSEKAKTNPRWTNEQSLALINVYGEMKEEFGGSKPKKQVWEKFAKALNLGFDWNQCQGRWKTMLQGRKLAENHNRTSGKDRKPYMFESELGRVLGKKRNVHPSHLLESSTVAANSSNTNKKSRCSRSTLNGLEDEDGQNDENKQKVKRKLPKKADMLNWLTDYKIDQILENQKTRELEERQHQEKMSIMLSLVDVLKYISNKK</sequence>
<feature type="compositionally biased region" description="Basic and acidic residues" evidence="1">
    <location>
        <begin position="34"/>
        <end position="45"/>
    </location>
</feature>
<proteinExistence type="predicted"/>
<feature type="compositionally biased region" description="Polar residues" evidence="1">
    <location>
        <begin position="24"/>
        <end position="33"/>
    </location>
</feature>
<dbReference type="OrthoDB" id="676304at2759"/>
<evidence type="ECO:0000313" key="3">
    <source>
        <dbReference type="EMBL" id="OXA40343.1"/>
    </source>
</evidence>
<dbReference type="OMA" id="ETAFKWP"/>
<name>A0A226D580_FOLCA</name>
<dbReference type="PANTHER" id="PTHR47595">
    <property type="entry name" value="HEAT SHOCK 70 KDA PROTEIN 14"/>
    <property type="match status" value="1"/>
</dbReference>
<dbReference type="InterPro" id="IPR001005">
    <property type="entry name" value="SANT/Myb"/>
</dbReference>
<evidence type="ECO:0000256" key="1">
    <source>
        <dbReference type="SAM" id="MobiDB-lite"/>
    </source>
</evidence>
<accession>A0A226D580</accession>
<dbReference type="Proteomes" id="UP000198287">
    <property type="component" value="Unassembled WGS sequence"/>
</dbReference>
<organism evidence="3 4">
    <name type="scientific">Folsomia candida</name>
    <name type="common">Springtail</name>
    <dbReference type="NCBI Taxonomy" id="158441"/>
    <lineage>
        <taxon>Eukaryota</taxon>
        <taxon>Metazoa</taxon>
        <taxon>Ecdysozoa</taxon>
        <taxon>Arthropoda</taxon>
        <taxon>Hexapoda</taxon>
        <taxon>Collembola</taxon>
        <taxon>Entomobryomorpha</taxon>
        <taxon>Isotomoidea</taxon>
        <taxon>Isotomidae</taxon>
        <taxon>Proisotominae</taxon>
        <taxon>Folsomia</taxon>
    </lineage>
</organism>
<reference evidence="3 4" key="1">
    <citation type="submission" date="2015-12" db="EMBL/GenBank/DDBJ databases">
        <title>The genome of Folsomia candida.</title>
        <authorList>
            <person name="Faddeeva A."/>
            <person name="Derks M.F."/>
            <person name="Anvar Y."/>
            <person name="Smit S."/>
            <person name="Van Straalen N."/>
            <person name="Roelofs D."/>
        </authorList>
    </citation>
    <scope>NUCLEOTIDE SEQUENCE [LARGE SCALE GENOMIC DNA]</scope>
    <source>
        <strain evidence="3 4">VU population</strain>
        <tissue evidence="3">Whole body</tissue>
    </source>
</reference>
<evidence type="ECO:0000313" key="4">
    <source>
        <dbReference type="Proteomes" id="UP000198287"/>
    </source>
</evidence>
<feature type="compositionally biased region" description="Low complexity" evidence="1">
    <location>
        <begin position="147"/>
        <end position="158"/>
    </location>
</feature>
<dbReference type="AlphaFoldDB" id="A0A226D580"/>